<keyword evidence="4 6" id="KW-0472">Membrane</keyword>
<reference evidence="7" key="1">
    <citation type="submission" date="2023-10" db="EMBL/GenBank/DDBJ databases">
        <authorList>
            <person name="Hackl T."/>
        </authorList>
    </citation>
    <scope>NUCLEOTIDE SEQUENCE</scope>
</reference>
<dbReference type="GO" id="GO:0016020">
    <property type="term" value="C:membrane"/>
    <property type="evidence" value="ECO:0007669"/>
    <property type="project" value="InterPro"/>
</dbReference>
<sequence length="281" mass="31739">MAGTFRFGTDLWDPSHRFETSWLVSPYVLFVLRALMALYAFTVLLFNIGYQCARPALGGCEASRSSFSYFTTLTYWGIAFYMLAAAIHTFTYARYNHSLLDRFPRPLQALHALFYSSIVTYPFLVTAVYWAILYGPSWFPNSYQAWSNISQHAMNSLFALIEIVLPRTNPMPPVHMLWLVVILACYLALAYVTHATKGFYTYSFLDPVKTGNLVAAYVFGIAVAILVIFGIVWCLVWARRWLTERKLGLDGRFAKGSGAGSWRGRDVEVGGHELGSRDGPK</sequence>
<feature type="transmembrane region" description="Helical" evidence="6">
    <location>
        <begin position="73"/>
        <end position="93"/>
    </location>
</feature>
<evidence type="ECO:0000256" key="3">
    <source>
        <dbReference type="ARBA" id="ARBA00022989"/>
    </source>
</evidence>
<feature type="transmembrane region" description="Helical" evidence="6">
    <location>
        <begin position="113"/>
        <end position="133"/>
    </location>
</feature>
<keyword evidence="3 6" id="KW-1133">Transmembrane helix</keyword>
<dbReference type="Pfam" id="PF04750">
    <property type="entry name" value="Far-17a_AIG1"/>
    <property type="match status" value="1"/>
</dbReference>
<accession>A0AAI8V7U6</accession>
<feature type="transmembrane region" description="Helical" evidence="6">
    <location>
        <begin position="145"/>
        <end position="165"/>
    </location>
</feature>
<evidence type="ECO:0000256" key="5">
    <source>
        <dbReference type="SAM" id="MobiDB-lite"/>
    </source>
</evidence>
<evidence type="ECO:0000256" key="6">
    <source>
        <dbReference type="SAM" id="Phobius"/>
    </source>
</evidence>
<keyword evidence="2 6" id="KW-0812">Transmembrane</keyword>
<feature type="transmembrane region" description="Helical" evidence="6">
    <location>
        <begin position="177"/>
        <end position="194"/>
    </location>
</feature>
<evidence type="ECO:0000256" key="1">
    <source>
        <dbReference type="ARBA" id="ARBA00004127"/>
    </source>
</evidence>
<gene>
    <name evidence="7" type="ORF">KHLLAP_LOCUS408</name>
</gene>
<evidence type="ECO:0000256" key="4">
    <source>
        <dbReference type="ARBA" id="ARBA00023136"/>
    </source>
</evidence>
<feature type="transmembrane region" description="Helical" evidence="6">
    <location>
        <begin position="27"/>
        <end position="48"/>
    </location>
</feature>
<dbReference type="Proteomes" id="UP001295740">
    <property type="component" value="Unassembled WGS sequence"/>
</dbReference>
<organism evidence="7 8">
    <name type="scientific">Anthostomella pinea</name>
    <dbReference type="NCBI Taxonomy" id="933095"/>
    <lineage>
        <taxon>Eukaryota</taxon>
        <taxon>Fungi</taxon>
        <taxon>Dikarya</taxon>
        <taxon>Ascomycota</taxon>
        <taxon>Pezizomycotina</taxon>
        <taxon>Sordariomycetes</taxon>
        <taxon>Xylariomycetidae</taxon>
        <taxon>Xylariales</taxon>
        <taxon>Xylariaceae</taxon>
        <taxon>Anthostomella</taxon>
    </lineage>
</organism>
<dbReference type="GO" id="GO:0012505">
    <property type="term" value="C:endomembrane system"/>
    <property type="evidence" value="ECO:0007669"/>
    <property type="project" value="UniProtKB-SubCell"/>
</dbReference>
<evidence type="ECO:0000313" key="8">
    <source>
        <dbReference type="Proteomes" id="UP001295740"/>
    </source>
</evidence>
<dbReference type="PANTHER" id="PTHR12242:SF1">
    <property type="entry name" value="MYND-TYPE DOMAIN-CONTAINING PROTEIN"/>
    <property type="match status" value="1"/>
</dbReference>
<proteinExistence type="predicted"/>
<comment type="caution">
    <text evidence="7">The sequence shown here is derived from an EMBL/GenBank/DDBJ whole genome shotgun (WGS) entry which is preliminary data.</text>
</comment>
<evidence type="ECO:0000256" key="2">
    <source>
        <dbReference type="ARBA" id="ARBA00022692"/>
    </source>
</evidence>
<evidence type="ECO:0000313" key="7">
    <source>
        <dbReference type="EMBL" id="CAJ2499940.1"/>
    </source>
</evidence>
<feature type="region of interest" description="Disordered" evidence="5">
    <location>
        <begin position="257"/>
        <end position="281"/>
    </location>
</feature>
<keyword evidence="8" id="KW-1185">Reference proteome</keyword>
<feature type="compositionally biased region" description="Basic and acidic residues" evidence="5">
    <location>
        <begin position="263"/>
        <end position="281"/>
    </location>
</feature>
<name>A0AAI8V7U6_9PEZI</name>
<dbReference type="PANTHER" id="PTHR12242">
    <property type="entry name" value="OS02G0130600 PROTEIN-RELATED"/>
    <property type="match status" value="1"/>
</dbReference>
<dbReference type="EMBL" id="CAUWAG010000003">
    <property type="protein sequence ID" value="CAJ2499940.1"/>
    <property type="molecule type" value="Genomic_DNA"/>
</dbReference>
<feature type="transmembrane region" description="Helical" evidence="6">
    <location>
        <begin position="214"/>
        <end position="238"/>
    </location>
</feature>
<comment type="subcellular location">
    <subcellularLocation>
        <location evidence="1">Endomembrane system</location>
        <topology evidence="1">Multi-pass membrane protein</topology>
    </subcellularLocation>
</comment>
<protein>
    <submittedName>
        <fullName evidence="7">Uu.00g027930.m01.CDS01</fullName>
    </submittedName>
</protein>
<dbReference type="InterPro" id="IPR006838">
    <property type="entry name" value="ADTRP_AIG1"/>
</dbReference>
<dbReference type="AlphaFoldDB" id="A0AAI8V7U6"/>